<evidence type="ECO:0000256" key="4">
    <source>
        <dbReference type="SAM" id="SignalP"/>
    </source>
</evidence>
<keyword evidence="3 4" id="KW-0732">Signal</keyword>
<gene>
    <name evidence="6" type="ORF">EV685_3490</name>
</gene>
<reference evidence="6 7" key="1">
    <citation type="submission" date="2019-02" db="EMBL/GenBank/DDBJ databases">
        <title>Genomic Encyclopedia of Type Strains, Phase IV (KMG-IV): sequencing the most valuable type-strain genomes for metagenomic binning, comparative biology and taxonomic classification.</title>
        <authorList>
            <person name="Goeker M."/>
        </authorList>
    </citation>
    <scope>NUCLEOTIDE SEQUENCE [LARGE SCALE GENOMIC DNA]</scope>
    <source>
        <strain evidence="6 7">DSM 10617</strain>
    </source>
</reference>
<feature type="chain" id="PRO_5020971591" evidence="4">
    <location>
        <begin position="26"/>
        <end position="325"/>
    </location>
</feature>
<dbReference type="OrthoDB" id="257716at2"/>
<organism evidence="6 7">
    <name type="scientific">Sphaerotilus mobilis</name>
    <dbReference type="NCBI Taxonomy" id="47994"/>
    <lineage>
        <taxon>Bacteria</taxon>
        <taxon>Pseudomonadati</taxon>
        <taxon>Pseudomonadota</taxon>
        <taxon>Betaproteobacteria</taxon>
        <taxon>Burkholderiales</taxon>
        <taxon>Sphaerotilaceae</taxon>
        <taxon>Sphaerotilus</taxon>
    </lineage>
</organism>
<accession>A0A4Q7LG39</accession>
<dbReference type="GO" id="GO:0030246">
    <property type="term" value="F:carbohydrate binding"/>
    <property type="evidence" value="ECO:0007669"/>
    <property type="project" value="UniProtKB-ARBA"/>
</dbReference>
<keyword evidence="6" id="KW-0813">Transport</keyword>
<feature type="signal peptide" evidence="4">
    <location>
        <begin position="1"/>
        <end position="25"/>
    </location>
</feature>
<evidence type="ECO:0000313" key="7">
    <source>
        <dbReference type="Proteomes" id="UP000293433"/>
    </source>
</evidence>
<name>A0A4Q7LG39_9BURK</name>
<feature type="domain" description="Periplasmic binding protein" evidence="5">
    <location>
        <begin position="31"/>
        <end position="290"/>
    </location>
</feature>
<keyword evidence="7" id="KW-1185">Reference proteome</keyword>
<evidence type="ECO:0000256" key="2">
    <source>
        <dbReference type="ARBA" id="ARBA00007639"/>
    </source>
</evidence>
<comment type="similarity">
    <text evidence="2">Belongs to the bacterial solute-binding protein 2 family.</text>
</comment>
<dbReference type="GO" id="GO:0030313">
    <property type="term" value="C:cell envelope"/>
    <property type="evidence" value="ECO:0007669"/>
    <property type="project" value="UniProtKB-SubCell"/>
</dbReference>
<dbReference type="EMBL" id="SGWV01000011">
    <property type="protein sequence ID" value="RZS52298.1"/>
    <property type="molecule type" value="Genomic_DNA"/>
</dbReference>
<keyword evidence="6" id="KW-0762">Sugar transport</keyword>
<dbReference type="RefSeq" id="WP_130483284.1">
    <property type="nucleotide sequence ID" value="NZ_SGWV01000011.1"/>
</dbReference>
<evidence type="ECO:0000259" key="5">
    <source>
        <dbReference type="Pfam" id="PF13407"/>
    </source>
</evidence>
<dbReference type="CDD" id="cd06312">
    <property type="entry name" value="PBP1_ABC_sugar_binding-like"/>
    <property type="match status" value="1"/>
</dbReference>
<protein>
    <submittedName>
        <fullName evidence="6">Simple sugar transport system substrate-binding protein</fullName>
    </submittedName>
</protein>
<sequence>MTFLSKTFKLIAATAAIVAATSAMAAGPRIFVIGGKADDPFWSRVKKGADDAGLVVKAAGGSVTWLGPQTYDNLGPDAAKLIRTALSQKPDAIVGPDWVPEAMDAAFKEVVAAGVPLIIYNAGGMEAAKRLGAMNYVGSEEYVAGMGGGEYFTKSGAKNVLCVNTQPGSTNQESRCKGVADGMAKAGGKSSQLPLPASAFGNPTAVAQAVKAALQKDKTVDGIITISAGDATSAATGIAQAGLVKQVKLGTFDIDPTNLARIQDGTQLFCIDQQPYLQGYLAVSMLNSFVQYGLKVPAAPLLTGPGIVDASNVAATLAGAKAGAR</sequence>
<dbReference type="SUPFAM" id="SSF53822">
    <property type="entry name" value="Periplasmic binding protein-like I"/>
    <property type="match status" value="1"/>
</dbReference>
<dbReference type="PANTHER" id="PTHR46847:SF1">
    <property type="entry name" value="D-ALLOSE-BINDING PERIPLASMIC PROTEIN-RELATED"/>
    <property type="match status" value="1"/>
</dbReference>
<comment type="caution">
    <text evidence="6">The sequence shown here is derived from an EMBL/GenBank/DDBJ whole genome shotgun (WGS) entry which is preliminary data.</text>
</comment>
<dbReference type="Proteomes" id="UP000293433">
    <property type="component" value="Unassembled WGS sequence"/>
</dbReference>
<dbReference type="InterPro" id="IPR028082">
    <property type="entry name" value="Peripla_BP_I"/>
</dbReference>
<dbReference type="InterPro" id="IPR025997">
    <property type="entry name" value="SBP_2_dom"/>
</dbReference>
<comment type="subcellular location">
    <subcellularLocation>
        <location evidence="1">Cell envelope</location>
    </subcellularLocation>
</comment>
<proteinExistence type="inferred from homology"/>
<dbReference type="AlphaFoldDB" id="A0A4Q7LG39"/>
<dbReference type="Pfam" id="PF13407">
    <property type="entry name" value="Peripla_BP_4"/>
    <property type="match status" value="1"/>
</dbReference>
<evidence type="ECO:0000256" key="1">
    <source>
        <dbReference type="ARBA" id="ARBA00004196"/>
    </source>
</evidence>
<evidence type="ECO:0000313" key="6">
    <source>
        <dbReference type="EMBL" id="RZS52298.1"/>
    </source>
</evidence>
<evidence type="ECO:0000256" key="3">
    <source>
        <dbReference type="ARBA" id="ARBA00022729"/>
    </source>
</evidence>
<dbReference type="Gene3D" id="3.40.50.2300">
    <property type="match status" value="2"/>
</dbReference>
<dbReference type="PANTHER" id="PTHR46847">
    <property type="entry name" value="D-ALLOSE-BINDING PERIPLASMIC PROTEIN-RELATED"/>
    <property type="match status" value="1"/>
</dbReference>